<dbReference type="SUPFAM" id="SSF48726">
    <property type="entry name" value="Immunoglobulin"/>
    <property type="match status" value="1"/>
</dbReference>
<dbReference type="PANTHER" id="PTHR24366:SF161">
    <property type="entry name" value="TIR DOMAIN-CONTAINING PROTEIN"/>
    <property type="match status" value="1"/>
</dbReference>
<evidence type="ECO:0000256" key="3">
    <source>
        <dbReference type="ARBA" id="ARBA00022737"/>
    </source>
</evidence>
<evidence type="ECO:0000256" key="2">
    <source>
        <dbReference type="ARBA" id="ARBA00022729"/>
    </source>
</evidence>
<evidence type="ECO:0000256" key="6">
    <source>
        <dbReference type="SAM" id="Phobius"/>
    </source>
</evidence>
<keyword evidence="1" id="KW-0433">Leucine-rich repeat</keyword>
<evidence type="ECO:0000313" key="10">
    <source>
        <dbReference type="WBParaSite" id="maker-E.canG7_contigs_4811-snap-gene-0.10-mRNA-1"/>
    </source>
</evidence>
<organism evidence="9 10">
    <name type="scientific">Echinococcus canadensis</name>
    <dbReference type="NCBI Taxonomy" id="519352"/>
    <lineage>
        <taxon>Eukaryota</taxon>
        <taxon>Metazoa</taxon>
        <taxon>Spiralia</taxon>
        <taxon>Lophotrochozoa</taxon>
        <taxon>Platyhelminthes</taxon>
        <taxon>Cestoda</taxon>
        <taxon>Eucestoda</taxon>
        <taxon>Cyclophyllidea</taxon>
        <taxon>Taeniidae</taxon>
        <taxon>Echinococcus</taxon>
        <taxon>Echinococcus canadensis group</taxon>
    </lineage>
</organism>
<accession>A0A915EWI7</accession>
<dbReference type="WBParaSite" id="maker-E.canG7_contigs_4811-snap-gene-0.10-mRNA-1">
    <property type="protein sequence ID" value="maker-E.canG7_contigs_4811-snap-gene-0.10-mRNA-1"/>
    <property type="gene ID" value="EcG7_07617"/>
</dbReference>
<feature type="compositionally biased region" description="Low complexity" evidence="5">
    <location>
        <begin position="577"/>
        <end position="588"/>
    </location>
</feature>
<dbReference type="InterPro" id="IPR003591">
    <property type="entry name" value="Leu-rich_rpt_typical-subtyp"/>
</dbReference>
<dbReference type="Gene3D" id="2.60.40.10">
    <property type="entry name" value="Immunoglobulins"/>
    <property type="match status" value="1"/>
</dbReference>
<dbReference type="SMART" id="SM00369">
    <property type="entry name" value="LRR_TYP"/>
    <property type="match status" value="3"/>
</dbReference>
<proteinExistence type="predicted"/>
<dbReference type="PROSITE" id="PS51450">
    <property type="entry name" value="LRR"/>
    <property type="match status" value="1"/>
</dbReference>
<keyword evidence="3" id="KW-0677">Repeat</keyword>
<name>A0A915EWI7_9CEST</name>
<dbReference type="AlphaFoldDB" id="A0A915EWI7"/>
<keyword evidence="6" id="KW-0812">Transmembrane</keyword>
<reference evidence="10" key="1">
    <citation type="submission" date="2022-11" db="UniProtKB">
        <authorList>
            <consortium name="WormBaseParasite"/>
        </authorList>
    </citation>
    <scope>IDENTIFICATION</scope>
</reference>
<dbReference type="PANTHER" id="PTHR24366">
    <property type="entry name" value="IG(IMMUNOGLOBULIN) AND LRR(LEUCINE RICH REPEAT) DOMAINS"/>
    <property type="match status" value="1"/>
</dbReference>
<dbReference type="InterPro" id="IPR036179">
    <property type="entry name" value="Ig-like_dom_sf"/>
</dbReference>
<dbReference type="Proteomes" id="UP000887562">
    <property type="component" value="Unplaced"/>
</dbReference>
<dbReference type="InterPro" id="IPR007110">
    <property type="entry name" value="Ig-like_dom"/>
</dbReference>
<protein>
    <submittedName>
        <fullName evidence="10">Ig-like domain-containing protein</fullName>
    </submittedName>
</protein>
<evidence type="ECO:0000256" key="1">
    <source>
        <dbReference type="ARBA" id="ARBA00022614"/>
    </source>
</evidence>
<dbReference type="Gene3D" id="3.80.10.10">
    <property type="entry name" value="Ribonuclease Inhibitor"/>
    <property type="match status" value="2"/>
</dbReference>
<keyword evidence="6" id="KW-1133">Transmembrane helix</keyword>
<keyword evidence="9" id="KW-1185">Reference proteome</keyword>
<dbReference type="SUPFAM" id="SSF52058">
    <property type="entry name" value="L domain-like"/>
    <property type="match status" value="1"/>
</dbReference>
<evidence type="ECO:0000259" key="8">
    <source>
        <dbReference type="PROSITE" id="PS50835"/>
    </source>
</evidence>
<dbReference type="InterPro" id="IPR032675">
    <property type="entry name" value="LRR_dom_sf"/>
</dbReference>
<feature type="region of interest" description="Disordered" evidence="5">
    <location>
        <begin position="553"/>
        <end position="597"/>
    </location>
</feature>
<keyword evidence="6" id="KW-0472">Membrane</keyword>
<evidence type="ECO:0000256" key="5">
    <source>
        <dbReference type="SAM" id="MobiDB-lite"/>
    </source>
</evidence>
<keyword evidence="4" id="KW-1015">Disulfide bond</keyword>
<dbReference type="Pfam" id="PF13855">
    <property type="entry name" value="LRR_8"/>
    <property type="match status" value="1"/>
</dbReference>
<feature type="domain" description="Ig-like" evidence="8">
    <location>
        <begin position="313"/>
        <end position="419"/>
    </location>
</feature>
<sequence length="753" mass="82874">KSSSYWCDMKMQIVIALLLLLLLSLTARVKCLTCPNLCQCASSMMDCQRPGLEAFPLAPSSRLEMVVVANQTFRRVTLDREALRPYRSPEHGGQVRLRLLKIRNCNIVSIASNAFANLGSHLEELDLSGNPLHTIEAHAFTGLRLKSLFLNNLQNPVIHDQAFSSIIEVQGLSLQNSHLTSLPLRPLIELASLHGLKSLSIRGNDISHLPPNFEPAFRLLQSFELSENPWHCDCNLRWLIQLQKWSRLTKTSGAFVGSSRDSRSDIRQPTCISPVEFADYTFDEITLSESETFLETHLHTTVPKRPELACVTPRVEHIEVDLRHPNSEQELDNMARIVCHMKGAPDIFVSWFYHNHNGDIRNVTEMSKRQEDGQILPHPYAPPQPKQITSRLSVKQVSETDMYSCMGQNILGNTSVTVSIHWPPKKPGGGMQLVPNEEISGERSVSRDLSNSLIGSIRPAEYSILAKRFSLMDVIGAVLGTFLVTILMFIIAYRTSKLYVYRRSKLCAQSDPILRHHENAKRTPDGTSSSAASSSLLKFSQLHFAPASRYPPDYTQTSHYNQGGGGGLGMPPKQRDSGTFTSHSTSSSQNANGQGGAYETVYNETSTNQVMYETPGDNLATAAAAAACHPNQQPFLFPFAQSTALGGYPLMFGSTLPSQSTATAYALGVSSPSAPTYIPPPPTGQQPSLPRSVQSQTGPLHHVYSSTVHMGDQYSGPGISTSVQTSAPVSTAPQHNHTVYIMFFTALTATFLT</sequence>
<dbReference type="InterPro" id="IPR001611">
    <property type="entry name" value="Leu-rich_rpt"/>
</dbReference>
<dbReference type="PROSITE" id="PS50835">
    <property type="entry name" value="IG_LIKE"/>
    <property type="match status" value="1"/>
</dbReference>
<keyword evidence="2 7" id="KW-0732">Signal</keyword>
<evidence type="ECO:0000313" key="9">
    <source>
        <dbReference type="Proteomes" id="UP000887562"/>
    </source>
</evidence>
<dbReference type="InterPro" id="IPR013783">
    <property type="entry name" value="Ig-like_fold"/>
</dbReference>
<feature type="chain" id="PRO_5037298919" evidence="7">
    <location>
        <begin position="32"/>
        <end position="753"/>
    </location>
</feature>
<evidence type="ECO:0000256" key="4">
    <source>
        <dbReference type="ARBA" id="ARBA00023157"/>
    </source>
</evidence>
<feature type="transmembrane region" description="Helical" evidence="6">
    <location>
        <begin position="474"/>
        <end position="493"/>
    </location>
</feature>
<evidence type="ECO:0000256" key="7">
    <source>
        <dbReference type="SAM" id="SignalP"/>
    </source>
</evidence>
<feature type="signal peptide" evidence="7">
    <location>
        <begin position="1"/>
        <end position="31"/>
    </location>
</feature>